<keyword evidence="6" id="KW-1185">Reference proteome</keyword>
<dbReference type="Proteomes" id="UP000054270">
    <property type="component" value="Unassembled WGS sequence"/>
</dbReference>
<name>A0A0D2M2F3_HYPSF</name>
<reference evidence="6" key="1">
    <citation type="submission" date="2014-04" db="EMBL/GenBank/DDBJ databases">
        <title>Evolutionary Origins and Diversification of the Mycorrhizal Mutualists.</title>
        <authorList>
            <consortium name="DOE Joint Genome Institute"/>
            <consortium name="Mycorrhizal Genomics Consortium"/>
            <person name="Kohler A."/>
            <person name="Kuo A."/>
            <person name="Nagy L.G."/>
            <person name="Floudas D."/>
            <person name="Copeland A."/>
            <person name="Barry K.W."/>
            <person name="Cichocki N."/>
            <person name="Veneault-Fourrey C."/>
            <person name="LaButti K."/>
            <person name="Lindquist E.A."/>
            <person name="Lipzen A."/>
            <person name="Lundell T."/>
            <person name="Morin E."/>
            <person name="Murat C."/>
            <person name="Riley R."/>
            <person name="Ohm R."/>
            <person name="Sun H."/>
            <person name="Tunlid A."/>
            <person name="Henrissat B."/>
            <person name="Grigoriev I.V."/>
            <person name="Hibbett D.S."/>
            <person name="Martin F."/>
        </authorList>
    </citation>
    <scope>NUCLEOTIDE SEQUENCE [LARGE SCALE GENOMIC DNA]</scope>
    <source>
        <strain evidence="6">FD-334 SS-4</strain>
    </source>
</reference>
<comment type="similarity">
    <text evidence="4">Belongs to the class I-like SAM-binding methyltransferase superfamily. Cation-dependent O-methyltransferase family.</text>
</comment>
<evidence type="ECO:0000256" key="2">
    <source>
        <dbReference type="ARBA" id="ARBA00022679"/>
    </source>
</evidence>
<evidence type="ECO:0008006" key="7">
    <source>
        <dbReference type="Google" id="ProtNLM"/>
    </source>
</evidence>
<proteinExistence type="inferred from homology"/>
<dbReference type="AlphaFoldDB" id="A0A0D2M2F3"/>
<accession>A0A0D2M2F3</accession>
<keyword evidence="2" id="KW-0808">Transferase</keyword>
<organism evidence="5 6">
    <name type="scientific">Hypholoma sublateritium (strain FD-334 SS-4)</name>
    <dbReference type="NCBI Taxonomy" id="945553"/>
    <lineage>
        <taxon>Eukaryota</taxon>
        <taxon>Fungi</taxon>
        <taxon>Dikarya</taxon>
        <taxon>Basidiomycota</taxon>
        <taxon>Agaricomycotina</taxon>
        <taxon>Agaricomycetes</taxon>
        <taxon>Agaricomycetidae</taxon>
        <taxon>Agaricales</taxon>
        <taxon>Agaricineae</taxon>
        <taxon>Strophariaceae</taxon>
        <taxon>Hypholoma</taxon>
    </lineage>
</organism>
<dbReference type="InterPro" id="IPR029063">
    <property type="entry name" value="SAM-dependent_MTases_sf"/>
</dbReference>
<dbReference type="Pfam" id="PF01596">
    <property type="entry name" value="Methyltransf_3"/>
    <property type="match status" value="1"/>
</dbReference>
<evidence type="ECO:0000256" key="1">
    <source>
        <dbReference type="ARBA" id="ARBA00022603"/>
    </source>
</evidence>
<protein>
    <recommendedName>
        <fullName evidence="7">O-methyltransferase family 3 protein</fullName>
    </recommendedName>
</protein>
<evidence type="ECO:0000256" key="3">
    <source>
        <dbReference type="ARBA" id="ARBA00022691"/>
    </source>
</evidence>
<dbReference type="OMA" id="ERIEVCQ"/>
<dbReference type="EMBL" id="KN817605">
    <property type="protein sequence ID" value="KJA17348.1"/>
    <property type="molecule type" value="Genomic_DNA"/>
</dbReference>
<dbReference type="SUPFAM" id="SSF53335">
    <property type="entry name" value="S-adenosyl-L-methionine-dependent methyltransferases"/>
    <property type="match status" value="1"/>
</dbReference>
<dbReference type="GO" id="GO:0032259">
    <property type="term" value="P:methylation"/>
    <property type="evidence" value="ECO:0007669"/>
    <property type="project" value="UniProtKB-KW"/>
</dbReference>
<gene>
    <name evidence="5" type="ORF">HYPSUDRAFT_1023921</name>
</gene>
<dbReference type="PANTHER" id="PTHR10509">
    <property type="entry name" value="O-METHYLTRANSFERASE-RELATED"/>
    <property type="match status" value="1"/>
</dbReference>
<keyword evidence="3" id="KW-0949">S-adenosyl-L-methionine</keyword>
<dbReference type="Gene3D" id="3.40.50.150">
    <property type="entry name" value="Vaccinia Virus protein VP39"/>
    <property type="match status" value="1"/>
</dbReference>
<sequence>MASVDPYQYWESSTIAEWKRSDEYHNSFLIPEDKVLAGVRKNNVDKGLPDIAVSVAQGKLLHLYARSIGAKRVLEVGTLGGYSTIWLARGLPADGKLISLELSSHHAEVARENVHTAGLSDKVEIIVGSATESLKSLATTFDLVFIDADKVENVIYYNEAKRLVRKGGVIIIDNVVWGASVAFPEFSDPAIEGIRSLLKAMKDDPDVDATTIATVGERGLDGFIYAVRN</sequence>
<keyword evidence="1" id="KW-0489">Methyltransferase</keyword>
<dbReference type="InterPro" id="IPR050362">
    <property type="entry name" value="Cation-dep_OMT"/>
</dbReference>
<evidence type="ECO:0000313" key="6">
    <source>
        <dbReference type="Proteomes" id="UP000054270"/>
    </source>
</evidence>
<dbReference type="InterPro" id="IPR002935">
    <property type="entry name" value="SAM_O-MeTrfase"/>
</dbReference>
<dbReference type="GO" id="GO:0008171">
    <property type="term" value="F:O-methyltransferase activity"/>
    <property type="evidence" value="ECO:0007669"/>
    <property type="project" value="InterPro"/>
</dbReference>
<dbReference type="PANTHER" id="PTHR10509:SF14">
    <property type="entry name" value="CAFFEOYL-COA O-METHYLTRANSFERASE 3-RELATED"/>
    <property type="match status" value="1"/>
</dbReference>
<dbReference type="OrthoDB" id="10251242at2759"/>
<dbReference type="PROSITE" id="PS51682">
    <property type="entry name" value="SAM_OMT_I"/>
    <property type="match status" value="1"/>
</dbReference>
<dbReference type="GO" id="GO:0008757">
    <property type="term" value="F:S-adenosylmethionine-dependent methyltransferase activity"/>
    <property type="evidence" value="ECO:0007669"/>
    <property type="project" value="TreeGrafter"/>
</dbReference>
<dbReference type="STRING" id="945553.A0A0D2M2F3"/>
<dbReference type="CDD" id="cd02440">
    <property type="entry name" value="AdoMet_MTases"/>
    <property type="match status" value="1"/>
</dbReference>
<evidence type="ECO:0000256" key="4">
    <source>
        <dbReference type="ARBA" id="ARBA00023453"/>
    </source>
</evidence>
<evidence type="ECO:0000313" key="5">
    <source>
        <dbReference type="EMBL" id="KJA17348.1"/>
    </source>
</evidence>